<dbReference type="EMBL" id="LWMT01000121">
    <property type="protein sequence ID" value="KZX14899.1"/>
    <property type="molecule type" value="Genomic_DNA"/>
</dbReference>
<proteinExistence type="predicted"/>
<protein>
    <recommendedName>
        <fullName evidence="3">PIN domain-containing protein</fullName>
    </recommendedName>
</protein>
<dbReference type="STRING" id="55758.MBFIL_07870"/>
<evidence type="ECO:0008006" key="3">
    <source>
        <dbReference type="Google" id="ProtNLM"/>
    </source>
</evidence>
<evidence type="ECO:0000313" key="1">
    <source>
        <dbReference type="EMBL" id="KZX14899.1"/>
    </source>
</evidence>
<dbReference type="Proteomes" id="UP000077066">
    <property type="component" value="Unassembled WGS sequence"/>
</dbReference>
<dbReference type="RefSeq" id="WP_394328411.1">
    <property type="nucleotide sequence ID" value="NZ_LWMT01000121.1"/>
</dbReference>
<keyword evidence="2" id="KW-1185">Reference proteome</keyword>
<organism evidence="1 2">
    <name type="scientific">Methanobrevibacter filiformis</name>
    <dbReference type="NCBI Taxonomy" id="55758"/>
    <lineage>
        <taxon>Archaea</taxon>
        <taxon>Methanobacteriati</taxon>
        <taxon>Methanobacteriota</taxon>
        <taxon>Methanomada group</taxon>
        <taxon>Methanobacteria</taxon>
        <taxon>Methanobacteriales</taxon>
        <taxon>Methanobacteriaceae</taxon>
        <taxon>Methanobrevibacter</taxon>
    </lineage>
</organism>
<comment type="caution">
    <text evidence="1">The sequence shown here is derived from an EMBL/GenBank/DDBJ whole genome shotgun (WGS) entry which is preliminary data.</text>
</comment>
<dbReference type="Pfam" id="PF11848">
    <property type="entry name" value="DUF3368"/>
    <property type="match status" value="1"/>
</dbReference>
<sequence length="187" mass="21371">MKNKPVFYDTDCLACFLVIGDVSILCNLFSKIIIPKPVYEELSHDGTPLFIKTNLYNLIEKDFVEVKDISIISKEYTAYKCIKDGLWSNRPVGKGEASAIAFAIKNNGVVASNNLKDVKELTEKYELPLLTTALILAKSVQKGLIDESRANSMWKKMLERNRNLPDNSFSDYYSNRYKKDCEEFLDF</sequence>
<gene>
    <name evidence="1" type="ORF">MBFIL_07870</name>
</gene>
<accession>A0A166CVB4</accession>
<reference evidence="1 2" key="1">
    <citation type="submission" date="2016-04" db="EMBL/GenBank/DDBJ databases">
        <title>Genome sequence of Methanobrevibacter filiformis DSM 11501.</title>
        <authorList>
            <person name="Poehlein A."/>
            <person name="Seedorf H."/>
            <person name="Daniel R."/>
        </authorList>
    </citation>
    <scope>NUCLEOTIDE SEQUENCE [LARGE SCALE GENOMIC DNA]</scope>
    <source>
        <strain evidence="1 2">DSM 11501</strain>
    </source>
</reference>
<name>A0A166CVB4_9EURY</name>
<evidence type="ECO:0000313" key="2">
    <source>
        <dbReference type="Proteomes" id="UP000077066"/>
    </source>
</evidence>
<dbReference type="AlphaFoldDB" id="A0A166CVB4"/>
<dbReference type="PATRIC" id="fig|55758.3.peg.879"/>
<dbReference type="InterPro" id="IPR021799">
    <property type="entry name" value="PIN-like_prokaryotic"/>
</dbReference>